<dbReference type="CDD" id="cd00056">
    <property type="entry name" value="ENDO3c"/>
    <property type="match status" value="1"/>
</dbReference>
<dbReference type="GO" id="GO:0006307">
    <property type="term" value="P:DNA alkylation repair"/>
    <property type="evidence" value="ECO:0007669"/>
    <property type="project" value="TreeGrafter"/>
</dbReference>
<dbReference type="GO" id="GO:0006285">
    <property type="term" value="P:base-excision repair, AP site formation"/>
    <property type="evidence" value="ECO:0007669"/>
    <property type="project" value="TreeGrafter"/>
</dbReference>
<organism evidence="6 7">
    <name type="scientific">Aspergillus leporis</name>
    <dbReference type="NCBI Taxonomy" id="41062"/>
    <lineage>
        <taxon>Eukaryota</taxon>
        <taxon>Fungi</taxon>
        <taxon>Dikarya</taxon>
        <taxon>Ascomycota</taxon>
        <taxon>Pezizomycotina</taxon>
        <taxon>Eurotiomycetes</taxon>
        <taxon>Eurotiomycetidae</taxon>
        <taxon>Eurotiales</taxon>
        <taxon>Aspergillaceae</taxon>
        <taxon>Aspergillus</taxon>
        <taxon>Aspergillus subgen. Circumdati</taxon>
    </lineage>
</organism>
<evidence type="ECO:0000256" key="3">
    <source>
        <dbReference type="ARBA" id="ARBA00023204"/>
    </source>
</evidence>
<reference evidence="6 7" key="1">
    <citation type="submission" date="2019-04" db="EMBL/GenBank/DDBJ databases">
        <title>Friends and foes A comparative genomics study of 23 Aspergillus species from section Flavi.</title>
        <authorList>
            <consortium name="DOE Joint Genome Institute"/>
            <person name="Kjaerbolling I."/>
            <person name="Vesth T."/>
            <person name="Frisvad J.C."/>
            <person name="Nybo J.L."/>
            <person name="Theobald S."/>
            <person name="Kildgaard S."/>
            <person name="Isbrandt T."/>
            <person name="Kuo A."/>
            <person name="Sato A."/>
            <person name="Lyhne E.K."/>
            <person name="Kogle M.E."/>
            <person name="Wiebenga A."/>
            <person name="Kun R.S."/>
            <person name="Lubbers R.J."/>
            <person name="Makela M.R."/>
            <person name="Barry K."/>
            <person name="Chovatia M."/>
            <person name="Clum A."/>
            <person name="Daum C."/>
            <person name="Haridas S."/>
            <person name="He G."/>
            <person name="LaButti K."/>
            <person name="Lipzen A."/>
            <person name="Mondo S."/>
            <person name="Riley R."/>
            <person name="Salamov A."/>
            <person name="Simmons B.A."/>
            <person name="Magnuson J.K."/>
            <person name="Henrissat B."/>
            <person name="Mortensen U.H."/>
            <person name="Larsen T.O."/>
            <person name="Devries R.P."/>
            <person name="Grigoriev I.V."/>
            <person name="Machida M."/>
            <person name="Baker S.E."/>
            <person name="Andersen M.R."/>
        </authorList>
    </citation>
    <scope>NUCLEOTIDE SEQUENCE [LARGE SCALE GENOMIC DNA]</scope>
    <source>
        <strain evidence="6 7">CBS 151.66</strain>
    </source>
</reference>
<dbReference type="InterPro" id="IPR051912">
    <property type="entry name" value="Alkylbase_DNA_Glycosylase/TA"/>
</dbReference>
<accession>A0A5N5X3B9</accession>
<feature type="region of interest" description="Disordered" evidence="4">
    <location>
        <begin position="50"/>
        <end position="94"/>
    </location>
</feature>
<dbReference type="GO" id="GO:0043916">
    <property type="term" value="F:DNA-7-methylguanine glycosylase activity"/>
    <property type="evidence" value="ECO:0007669"/>
    <property type="project" value="TreeGrafter"/>
</dbReference>
<dbReference type="OrthoDB" id="415889at2759"/>
<dbReference type="GO" id="GO:0008725">
    <property type="term" value="F:DNA-3-methyladenine glycosylase activity"/>
    <property type="evidence" value="ECO:0007669"/>
    <property type="project" value="TreeGrafter"/>
</dbReference>
<evidence type="ECO:0000256" key="2">
    <source>
        <dbReference type="ARBA" id="ARBA00022763"/>
    </source>
</evidence>
<keyword evidence="3" id="KW-0234">DNA repair</keyword>
<dbReference type="InterPro" id="IPR011257">
    <property type="entry name" value="DNA_glycosylase"/>
</dbReference>
<dbReference type="GO" id="GO:0005634">
    <property type="term" value="C:nucleus"/>
    <property type="evidence" value="ECO:0007669"/>
    <property type="project" value="TreeGrafter"/>
</dbReference>
<name>A0A5N5X3B9_9EURO</name>
<evidence type="ECO:0000313" key="7">
    <source>
        <dbReference type="Proteomes" id="UP000326565"/>
    </source>
</evidence>
<dbReference type="Proteomes" id="UP000326565">
    <property type="component" value="Unassembled WGS sequence"/>
</dbReference>
<evidence type="ECO:0000256" key="1">
    <source>
        <dbReference type="ARBA" id="ARBA00010817"/>
    </source>
</evidence>
<dbReference type="SMART" id="SM00478">
    <property type="entry name" value="ENDO3c"/>
    <property type="match status" value="1"/>
</dbReference>
<dbReference type="PANTHER" id="PTHR43003">
    <property type="entry name" value="DNA-3-METHYLADENINE GLYCOSYLASE"/>
    <property type="match status" value="1"/>
</dbReference>
<dbReference type="GO" id="GO:0032993">
    <property type="term" value="C:protein-DNA complex"/>
    <property type="evidence" value="ECO:0007669"/>
    <property type="project" value="TreeGrafter"/>
</dbReference>
<proteinExistence type="inferred from homology"/>
<dbReference type="PANTHER" id="PTHR43003:SF5">
    <property type="entry name" value="DNA-3-METHYLADENINE GLYCOSYLASE"/>
    <property type="match status" value="1"/>
</dbReference>
<gene>
    <name evidence="6" type="ORF">BDV29DRAFT_172346</name>
</gene>
<dbReference type="EMBL" id="ML732197">
    <property type="protein sequence ID" value="KAB8075261.1"/>
    <property type="molecule type" value="Genomic_DNA"/>
</dbReference>
<keyword evidence="2" id="KW-0227">DNA damage</keyword>
<evidence type="ECO:0000256" key="4">
    <source>
        <dbReference type="SAM" id="MobiDB-lite"/>
    </source>
</evidence>
<evidence type="ECO:0000259" key="5">
    <source>
        <dbReference type="SMART" id="SM00478"/>
    </source>
</evidence>
<feature type="compositionally biased region" description="Basic residues" evidence="4">
    <location>
        <begin position="57"/>
        <end position="66"/>
    </location>
</feature>
<sequence length="346" mass="37781">MSTRVTRSALKRQADAENSIKVSKARRIVKNSENATLAISKELIIAEISSAHPMPPKTKRASKKPPPKSADVTKKAILVTNEKQSPKKKSSSKAADESFAFPALPAVVLPAGATPATLLHDACAHLIAVDARFKALIKRHHCKLFSPESLATIMDPFTALTSSIISQQVSGAAAATIQRRFIALFQDDDAAVDPPFPTPTQVAAADIPFLRTAGLSQRKAEFIQGLAAKFASGELSPEILNQSSDEEVLEKLLAVRGLGKWTVEMFICFGLKRIDVFSFGDLSVQRGLAAFMGKDVSKLKSKSGKWKYMTEQEMLDISAKFAPYKSLFMWYMWRVIDDTNIVALEG</sequence>
<dbReference type="SUPFAM" id="SSF48150">
    <property type="entry name" value="DNA-glycosylase"/>
    <property type="match status" value="1"/>
</dbReference>
<feature type="domain" description="HhH-GPD" evidence="5">
    <location>
        <begin position="165"/>
        <end position="327"/>
    </location>
</feature>
<dbReference type="GO" id="GO:0032131">
    <property type="term" value="F:alkylated DNA binding"/>
    <property type="evidence" value="ECO:0007669"/>
    <property type="project" value="TreeGrafter"/>
</dbReference>
<dbReference type="Pfam" id="PF00730">
    <property type="entry name" value="HhH-GPD"/>
    <property type="match status" value="1"/>
</dbReference>
<dbReference type="FunFam" id="1.10.340.30:FF:000004">
    <property type="entry name" value="DNA-3-methyladenine glycosylase II"/>
    <property type="match status" value="1"/>
</dbReference>
<evidence type="ECO:0000313" key="6">
    <source>
        <dbReference type="EMBL" id="KAB8075261.1"/>
    </source>
</evidence>
<comment type="similarity">
    <text evidence="1">Belongs to the alkylbase DNA glycosidase AlkA family.</text>
</comment>
<dbReference type="Gene3D" id="1.10.340.30">
    <property type="entry name" value="Hypothetical protein, domain 2"/>
    <property type="match status" value="1"/>
</dbReference>
<dbReference type="Gene3D" id="1.10.1670.40">
    <property type="match status" value="1"/>
</dbReference>
<protein>
    <submittedName>
        <fullName evidence="6">DNA glycosylase</fullName>
    </submittedName>
</protein>
<keyword evidence="7" id="KW-1185">Reference proteome</keyword>
<dbReference type="AlphaFoldDB" id="A0A5N5X3B9"/>
<dbReference type="InterPro" id="IPR003265">
    <property type="entry name" value="HhH-GPD_domain"/>
</dbReference>